<evidence type="ECO:0000259" key="2">
    <source>
        <dbReference type="PROSITE" id="PS50157"/>
    </source>
</evidence>
<dbReference type="PROSITE" id="PS00028">
    <property type="entry name" value="ZINC_FINGER_C2H2_1"/>
    <property type="match status" value="1"/>
</dbReference>
<keyword evidence="1" id="KW-0862">Zinc</keyword>
<feature type="domain" description="C2H2-type" evidence="2">
    <location>
        <begin position="119"/>
        <end position="146"/>
    </location>
</feature>
<keyword evidence="1" id="KW-0479">Metal-binding</keyword>
<gene>
    <name evidence="3" type="ORF">SSLN_LOCUS18784</name>
</gene>
<organism evidence="5">
    <name type="scientific">Schistocephalus solidus</name>
    <name type="common">Tapeworm</name>
    <dbReference type="NCBI Taxonomy" id="70667"/>
    <lineage>
        <taxon>Eukaryota</taxon>
        <taxon>Metazoa</taxon>
        <taxon>Spiralia</taxon>
        <taxon>Lophotrochozoa</taxon>
        <taxon>Platyhelminthes</taxon>
        <taxon>Cestoda</taxon>
        <taxon>Eucestoda</taxon>
        <taxon>Diphyllobothriidea</taxon>
        <taxon>Diphyllobothriidae</taxon>
        <taxon>Schistocephalus</taxon>
    </lineage>
</organism>
<dbReference type="EMBL" id="UYSU01045306">
    <property type="protein sequence ID" value="VDM05170.1"/>
    <property type="molecule type" value="Genomic_DNA"/>
</dbReference>
<evidence type="ECO:0000313" key="4">
    <source>
        <dbReference type="Proteomes" id="UP000275846"/>
    </source>
</evidence>
<dbReference type="GO" id="GO:0008270">
    <property type="term" value="F:zinc ion binding"/>
    <property type="evidence" value="ECO:0007669"/>
    <property type="project" value="UniProtKB-KW"/>
</dbReference>
<reference evidence="3 4" key="2">
    <citation type="submission" date="2018-11" db="EMBL/GenBank/DDBJ databases">
        <authorList>
            <consortium name="Pathogen Informatics"/>
        </authorList>
    </citation>
    <scope>NUCLEOTIDE SEQUENCE [LARGE SCALE GENOMIC DNA]</scope>
    <source>
        <strain evidence="3 4">NST_G2</strain>
    </source>
</reference>
<proteinExistence type="predicted"/>
<keyword evidence="4" id="KW-1185">Reference proteome</keyword>
<name>A0A183TQN6_SCHSO</name>
<dbReference type="AlphaFoldDB" id="A0A183TQN6"/>
<protein>
    <submittedName>
        <fullName evidence="5">C2H2-type domain-containing protein</fullName>
    </submittedName>
</protein>
<dbReference type="Proteomes" id="UP000275846">
    <property type="component" value="Unassembled WGS sequence"/>
</dbReference>
<accession>A0A183TQN6</accession>
<dbReference type="WBParaSite" id="SSLN_0001949801-mRNA-1">
    <property type="protein sequence ID" value="SSLN_0001949801-mRNA-1"/>
    <property type="gene ID" value="SSLN_0001949801"/>
</dbReference>
<reference evidence="5" key="1">
    <citation type="submission" date="2016-06" db="UniProtKB">
        <authorList>
            <consortium name="WormBaseParasite"/>
        </authorList>
    </citation>
    <scope>IDENTIFICATION</scope>
</reference>
<keyword evidence="1" id="KW-0863">Zinc-finger</keyword>
<evidence type="ECO:0000313" key="3">
    <source>
        <dbReference type="EMBL" id="VDM05170.1"/>
    </source>
</evidence>
<evidence type="ECO:0000256" key="1">
    <source>
        <dbReference type="PROSITE-ProRule" id="PRU00042"/>
    </source>
</evidence>
<dbReference type="PROSITE" id="PS50157">
    <property type="entry name" value="ZINC_FINGER_C2H2_2"/>
    <property type="match status" value="1"/>
</dbReference>
<dbReference type="OrthoDB" id="6319425at2759"/>
<evidence type="ECO:0000313" key="5">
    <source>
        <dbReference type="WBParaSite" id="SSLN_0001949801-mRNA-1"/>
    </source>
</evidence>
<sequence length="190" mass="20731">MRQRNKFCEDLRALLVNVPKADELIVIGDFNAGVGTDHAAWQGLLGPHGLGSCHDNNRLHLRPCVEHRLMLSNTFRILKRKKATTPLAPVPPHLATSENLPPANSITTAPTISDGGSVIACPHCDRTFTSHIGLGGHLRSHCTETGKLVPVAPTQQRQSPPMPSLPLCIHSSHELARSHELQRKCNPPRC</sequence>
<dbReference type="InterPro" id="IPR013087">
    <property type="entry name" value="Znf_C2H2_type"/>
</dbReference>